<feature type="compositionally biased region" description="Pro residues" evidence="1">
    <location>
        <begin position="132"/>
        <end position="141"/>
    </location>
</feature>
<evidence type="ECO:0000313" key="3">
    <source>
        <dbReference type="Proteomes" id="UP001341840"/>
    </source>
</evidence>
<evidence type="ECO:0000256" key="1">
    <source>
        <dbReference type="SAM" id="MobiDB-lite"/>
    </source>
</evidence>
<reference evidence="2 3" key="1">
    <citation type="journal article" date="2023" name="Plants (Basel)">
        <title>Bridging the Gap: Combining Genomics and Transcriptomics Approaches to Understand Stylosanthes scabra, an Orphan Legume from the Brazilian Caatinga.</title>
        <authorList>
            <person name="Ferreira-Neto J.R.C."/>
            <person name="da Silva M.D."/>
            <person name="Binneck E."/>
            <person name="de Melo N.F."/>
            <person name="da Silva R.H."/>
            <person name="de Melo A.L.T.M."/>
            <person name="Pandolfi V."/>
            <person name="Bustamante F.O."/>
            <person name="Brasileiro-Vidal A.C."/>
            <person name="Benko-Iseppon A.M."/>
        </authorList>
    </citation>
    <scope>NUCLEOTIDE SEQUENCE [LARGE SCALE GENOMIC DNA]</scope>
    <source>
        <tissue evidence="2">Leaves</tissue>
    </source>
</reference>
<comment type="caution">
    <text evidence="2">The sequence shown here is derived from an EMBL/GenBank/DDBJ whole genome shotgun (WGS) entry which is preliminary data.</text>
</comment>
<protein>
    <submittedName>
        <fullName evidence="2">Uncharacterized protein</fullName>
    </submittedName>
</protein>
<dbReference type="Proteomes" id="UP001341840">
    <property type="component" value="Unassembled WGS sequence"/>
</dbReference>
<accession>A0ABU6QDA8</accession>
<sequence length="161" mass="18822">MRLCGGPIEEAIHEIDKRIMSQASIIHYHQVSRTVCKLRRYQKNNKGRKRISFRNQAQARMCLTPKTKRKKDRSDNKIEDKHEEVKEDVENLLLWVMTRLKMLRNVMFFKNRRGDYERNLVVLDHSSTSSAPRPPRSPPAIAPTLSDTQQDASPSDDAKYM</sequence>
<organism evidence="2 3">
    <name type="scientific">Stylosanthes scabra</name>
    <dbReference type="NCBI Taxonomy" id="79078"/>
    <lineage>
        <taxon>Eukaryota</taxon>
        <taxon>Viridiplantae</taxon>
        <taxon>Streptophyta</taxon>
        <taxon>Embryophyta</taxon>
        <taxon>Tracheophyta</taxon>
        <taxon>Spermatophyta</taxon>
        <taxon>Magnoliopsida</taxon>
        <taxon>eudicotyledons</taxon>
        <taxon>Gunneridae</taxon>
        <taxon>Pentapetalae</taxon>
        <taxon>rosids</taxon>
        <taxon>fabids</taxon>
        <taxon>Fabales</taxon>
        <taxon>Fabaceae</taxon>
        <taxon>Papilionoideae</taxon>
        <taxon>50 kb inversion clade</taxon>
        <taxon>dalbergioids sensu lato</taxon>
        <taxon>Dalbergieae</taxon>
        <taxon>Pterocarpus clade</taxon>
        <taxon>Stylosanthes</taxon>
    </lineage>
</organism>
<keyword evidence="3" id="KW-1185">Reference proteome</keyword>
<evidence type="ECO:0000313" key="2">
    <source>
        <dbReference type="EMBL" id="MED6109542.1"/>
    </source>
</evidence>
<feature type="region of interest" description="Disordered" evidence="1">
    <location>
        <begin position="126"/>
        <end position="161"/>
    </location>
</feature>
<gene>
    <name evidence="2" type="ORF">PIB30_034667</name>
</gene>
<name>A0ABU6QDA8_9FABA</name>
<dbReference type="EMBL" id="JASCZI010000162">
    <property type="protein sequence ID" value="MED6109542.1"/>
    <property type="molecule type" value="Genomic_DNA"/>
</dbReference>
<proteinExistence type="predicted"/>